<accession>A0A1C6RLP0</accession>
<evidence type="ECO:0000313" key="3">
    <source>
        <dbReference type="Proteomes" id="UP000198906"/>
    </source>
</evidence>
<dbReference type="Gene3D" id="3.40.50.150">
    <property type="entry name" value="Vaccinia Virus protein VP39"/>
    <property type="match status" value="1"/>
</dbReference>
<protein>
    <submittedName>
        <fullName evidence="2">Methyltransferase domain-containing protein</fullName>
    </submittedName>
</protein>
<organism evidence="2 3">
    <name type="scientific">Micromonospora inyonensis</name>
    <dbReference type="NCBI Taxonomy" id="47866"/>
    <lineage>
        <taxon>Bacteria</taxon>
        <taxon>Bacillati</taxon>
        <taxon>Actinomycetota</taxon>
        <taxon>Actinomycetes</taxon>
        <taxon>Micromonosporales</taxon>
        <taxon>Micromonosporaceae</taxon>
        <taxon>Micromonospora</taxon>
    </lineage>
</organism>
<dbReference type="GO" id="GO:0008168">
    <property type="term" value="F:methyltransferase activity"/>
    <property type="evidence" value="ECO:0007669"/>
    <property type="project" value="UniProtKB-KW"/>
</dbReference>
<dbReference type="Pfam" id="PF13649">
    <property type="entry name" value="Methyltransf_25"/>
    <property type="match status" value="1"/>
</dbReference>
<proteinExistence type="predicted"/>
<name>A0A1C6RLP0_9ACTN</name>
<dbReference type="CDD" id="cd02440">
    <property type="entry name" value="AdoMet_MTases"/>
    <property type="match status" value="1"/>
</dbReference>
<sequence length="458" mass="48178">MTGTGLASAAFAATIELARSRHLNVWEPWLPAEVVPPGASLLRLLHLGVEVPASAVDPAQAELIVQLGLGRRESDRLVAASWAVTAFRGVLAAGHREYGSGTGDIHIGEDSLRFASAVLAAAPRGRVLDIGCGSGLASMAAARTAHQVHGLDVLPAAVEAFRISAALNSAVADCRAEVGDFLDLDRGDGYDAVVANLPGVPVPDGVPYPTAGDGGPDGLRLIRALWRWYATMSTADSLVMRFQCPGGPRTPIAVTELAGLMPPGCDILVVTDSAVPMLVRNAITAARASTLDGQRDAEEITEELQRRCAERGWTHYHCSTLRIRRNGSGIRAHVPAPDLIDTRQSYRGTGRSLPVEELALKVGAELRRMPDEFWSVAGLSAIQDASAHLERIYTDLGQGATERQIASSLSDAGKPLDQAAAVLAVSAITRVMVRMSLLIPVVGVNAPAAEGRSGMRSA</sequence>
<gene>
    <name evidence="2" type="ORF">GA0074694_2234</name>
</gene>
<dbReference type="InterPro" id="IPR041698">
    <property type="entry name" value="Methyltransf_25"/>
</dbReference>
<evidence type="ECO:0000313" key="2">
    <source>
        <dbReference type="EMBL" id="SCL18086.1"/>
    </source>
</evidence>
<dbReference type="AlphaFoldDB" id="A0A1C6RLP0"/>
<feature type="domain" description="Methyltransferase" evidence="1">
    <location>
        <begin position="127"/>
        <end position="196"/>
    </location>
</feature>
<keyword evidence="2" id="KW-0489">Methyltransferase</keyword>
<dbReference type="InterPro" id="IPR029063">
    <property type="entry name" value="SAM-dependent_MTases_sf"/>
</dbReference>
<dbReference type="STRING" id="47866.GA0074694_2234"/>
<dbReference type="SUPFAM" id="SSF53335">
    <property type="entry name" value="S-adenosyl-L-methionine-dependent methyltransferases"/>
    <property type="match status" value="1"/>
</dbReference>
<evidence type="ECO:0000259" key="1">
    <source>
        <dbReference type="Pfam" id="PF13649"/>
    </source>
</evidence>
<dbReference type="Proteomes" id="UP000198906">
    <property type="component" value="Unassembled WGS sequence"/>
</dbReference>
<reference evidence="3" key="1">
    <citation type="submission" date="2016-06" db="EMBL/GenBank/DDBJ databases">
        <authorList>
            <person name="Varghese N."/>
        </authorList>
    </citation>
    <scope>NUCLEOTIDE SEQUENCE [LARGE SCALE GENOMIC DNA]</scope>
    <source>
        <strain evidence="3">DSM 46123</strain>
    </source>
</reference>
<keyword evidence="2" id="KW-0808">Transferase</keyword>
<dbReference type="GO" id="GO:0032259">
    <property type="term" value="P:methylation"/>
    <property type="evidence" value="ECO:0007669"/>
    <property type="project" value="UniProtKB-KW"/>
</dbReference>
<dbReference type="EMBL" id="FMHU01000001">
    <property type="protein sequence ID" value="SCL18086.1"/>
    <property type="molecule type" value="Genomic_DNA"/>
</dbReference>
<keyword evidence="3" id="KW-1185">Reference proteome</keyword>